<evidence type="ECO:0000256" key="2">
    <source>
        <dbReference type="ARBA" id="ARBA00004123"/>
    </source>
</evidence>
<dbReference type="GO" id="GO:0007166">
    <property type="term" value="P:cell surface receptor signaling pathway"/>
    <property type="evidence" value="ECO:0007669"/>
    <property type="project" value="InterPro"/>
</dbReference>
<dbReference type="FunFam" id="3.30.160.60:FF:000275">
    <property type="entry name" value="zinc finger protein 90 homolog"/>
    <property type="match status" value="1"/>
</dbReference>
<dbReference type="PROSITE" id="PS50157">
    <property type="entry name" value="ZINC_FINGER_C2H2_2"/>
    <property type="match status" value="6"/>
</dbReference>
<dbReference type="FunFam" id="3.30.160.60:FF:002343">
    <property type="entry name" value="Zinc finger protein 33A"/>
    <property type="match status" value="2"/>
</dbReference>
<feature type="compositionally biased region" description="Low complexity" evidence="17">
    <location>
        <begin position="165"/>
        <end position="178"/>
    </location>
</feature>
<evidence type="ECO:0000256" key="13">
    <source>
        <dbReference type="ARBA" id="ARBA00023136"/>
    </source>
</evidence>
<dbReference type="EMBL" id="JAATIS010001721">
    <property type="protein sequence ID" value="KAG2465453.1"/>
    <property type="molecule type" value="Genomic_DNA"/>
</dbReference>
<evidence type="ECO:0000256" key="4">
    <source>
        <dbReference type="ARBA" id="ARBA00006991"/>
    </source>
</evidence>
<feature type="domain" description="C2H2-type" evidence="19">
    <location>
        <begin position="686"/>
        <end position="713"/>
    </location>
</feature>
<dbReference type="InterPro" id="IPR013087">
    <property type="entry name" value="Znf_C2H2_type"/>
</dbReference>
<dbReference type="FunFam" id="3.30.160.60:FF:000358">
    <property type="entry name" value="zinc finger protein 24"/>
    <property type="match status" value="1"/>
</dbReference>
<organism evidence="20 21">
    <name type="scientific">Polypterus senegalus</name>
    <name type="common">Senegal bichir</name>
    <dbReference type="NCBI Taxonomy" id="55291"/>
    <lineage>
        <taxon>Eukaryota</taxon>
        <taxon>Metazoa</taxon>
        <taxon>Chordata</taxon>
        <taxon>Craniata</taxon>
        <taxon>Vertebrata</taxon>
        <taxon>Euteleostomi</taxon>
        <taxon>Actinopterygii</taxon>
        <taxon>Polypteriformes</taxon>
        <taxon>Polypteridae</taxon>
        <taxon>Polypterus</taxon>
    </lineage>
</organism>
<feature type="region of interest" description="Disordered" evidence="17">
    <location>
        <begin position="911"/>
        <end position="943"/>
    </location>
</feature>
<dbReference type="Gene3D" id="3.30.160.60">
    <property type="entry name" value="Classic Zinc Finger"/>
    <property type="match status" value="6"/>
</dbReference>
<evidence type="ECO:0000256" key="11">
    <source>
        <dbReference type="ARBA" id="ARBA00023015"/>
    </source>
</evidence>
<feature type="region of interest" description="Disordered" evidence="17">
    <location>
        <begin position="143"/>
        <end position="178"/>
    </location>
</feature>
<keyword evidence="21" id="KW-1185">Reference proteome</keyword>
<feature type="signal peptide" evidence="18">
    <location>
        <begin position="1"/>
        <end position="28"/>
    </location>
</feature>
<feature type="domain" description="C2H2-type" evidence="19">
    <location>
        <begin position="599"/>
        <end position="623"/>
    </location>
</feature>
<keyword evidence="12" id="KW-0238">DNA-binding</keyword>
<keyword evidence="6" id="KW-0479">Metal-binding</keyword>
<evidence type="ECO:0000256" key="8">
    <source>
        <dbReference type="ARBA" id="ARBA00022771"/>
    </source>
</evidence>
<comment type="similarity">
    <text evidence="4">Belongs to the krueppel C2H2-type zinc-finger protein family.</text>
</comment>
<dbReference type="GO" id="GO:0005886">
    <property type="term" value="C:plasma membrane"/>
    <property type="evidence" value="ECO:0007669"/>
    <property type="project" value="UniProtKB-ARBA"/>
</dbReference>
<keyword evidence="9" id="KW-0862">Zinc</keyword>
<feature type="non-terminal residue" evidence="20">
    <location>
        <position position="1"/>
    </location>
</feature>
<dbReference type="AlphaFoldDB" id="A0A8X7XB36"/>
<gene>
    <name evidence="20" type="primary">Znf658b_0</name>
    <name evidence="20" type="ORF">GTO96_0017129</name>
</gene>
<keyword evidence="14" id="KW-0804">Transcription</keyword>
<accession>A0A8X7XB36</accession>
<feature type="compositionally biased region" description="Polar residues" evidence="17">
    <location>
        <begin position="143"/>
        <end position="164"/>
    </location>
</feature>
<keyword evidence="8 16" id="KW-0863">Zinc-finger</keyword>
<keyword evidence="18" id="KW-0732">Signal</keyword>
<evidence type="ECO:0000259" key="19">
    <source>
        <dbReference type="PROSITE" id="PS50157"/>
    </source>
</evidence>
<dbReference type="GO" id="GO:0001228">
    <property type="term" value="F:DNA-binding transcription activator activity, RNA polymerase II-specific"/>
    <property type="evidence" value="ECO:0007669"/>
    <property type="project" value="TreeGrafter"/>
</dbReference>
<name>A0A8X7XB36_POLSE</name>
<evidence type="ECO:0000256" key="16">
    <source>
        <dbReference type="PROSITE-ProRule" id="PRU00042"/>
    </source>
</evidence>
<dbReference type="PANTHER" id="PTHR24376:SF250">
    <property type="entry name" value="ZINC FINGER PROTEIN 770"/>
    <property type="match status" value="1"/>
</dbReference>
<evidence type="ECO:0000256" key="17">
    <source>
        <dbReference type="SAM" id="MobiDB-lite"/>
    </source>
</evidence>
<evidence type="ECO:0000256" key="15">
    <source>
        <dbReference type="ARBA" id="ARBA00023242"/>
    </source>
</evidence>
<comment type="subcellular location">
    <subcellularLocation>
        <location evidence="3">Membrane</location>
        <topology evidence="3">Single-pass type I membrane protein</topology>
    </subcellularLocation>
    <subcellularLocation>
        <location evidence="2">Nucleus</location>
    </subcellularLocation>
</comment>
<dbReference type="GO" id="GO:0004888">
    <property type="term" value="F:transmembrane signaling receptor activity"/>
    <property type="evidence" value="ECO:0007669"/>
    <property type="project" value="InterPro"/>
</dbReference>
<evidence type="ECO:0000313" key="21">
    <source>
        <dbReference type="Proteomes" id="UP000886611"/>
    </source>
</evidence>
<sequence length="943" mass="108312">MRRDIQPMSEMKMLVALQLLLYFVICSCDTKCATYYTESNNNGKTLLVTKNMVAKDNVKGGDKVFKVNVESRCLFFTDKSVYDGGDYTVNDTTSIVQCCYRKEEYTYQGLQKRELEVYSSLEKPENRKREKGQSLKAMEVTYSQVEDGQSSGQLRSQQKGPASDQQSSNGTSVSVSSQLADRIEEYTYQELQKRELEVYSSLETQDQKKRERPELERLVYLEPEAMKEEQTYETVQQRVVCSSLKTEDNQEKGRVSDTEAKDKLEPVADEEMASVKEESIETVPDASEMKYTTAEHKASVNCSYHIEKNDNKIVLTMTHSEMKDNEHSSVLIKEENCEWEHVNIKEEHCDRGYECIKQEICEYDCVLNPAYGLFKNEHSDTSVTLKKQEDFQPTYEPIKTIKHESMSTLSEGVFTDQKVTVDLESACNRQWLPKSQKTQNEEEHTAVKQEEELAAHSAMNETWKDEIKNISSCTVNVSKPADEHFQDDIRIAQNSKNAAGESAFEPASVRSQHKIIIKERLHADHDNALRRPNIQNHMEEKPFCCIECGKRFSKSSNLQRHQIIHTGEKPFCCLTCGKMFVHKHHLKSHQQIHTDEKPYCCTECGKSFTEHYRLKRHQRIHSGGLHPGDNLRYRTERRKMFSEGGSLQRHRGIREKPFSCSQCGKEFKTISGLKRHQRSHTGEKPHGCSKCDLRFTMKSSLQLHQRIHTGKPYSCNECGKKFMLKHNWKSHQKIHSTENLYGSAKCEVRRSLHLDLGAQMDKKPYGSGICGKGFKKKISPMHPQTFYAEYYTNNNLLKKTDNKLYMRSIVKDDSAIVREMKHAMVKDLRDSFLDLQLILNKATALDPRFKKLPYLSQEEREATFESLISEAETLWHKKVHLNSLPLLGNGSGARPRLYAAKGLSVVPRNKAGRHVGPTFGSRRARRCAGKRPEPLKTLVGAPP</sequence>
<evidence type="ECO:0000256" key="1">
    <source>
        <dbReference type="ARBA" id="ARBA00003767"/>
    </source>
</evidence>
<keyword evidence="5" id="KW-0812">Transmembrane</keyword>
<dbReference type="PROSITE" id="PS51257">
    <property type="entry name" value="PROKAR_LIPOPROTEIN"/>
    <property type="match status" value="1"/>
</dbReference>
<dbReference type="GO" id="GO:0008270">
    <property type="term" value="F:zinc ion binding"/>
    <property type="evidence" value="ECO:0007669"/>
    <property type="project" value="UniProtKB-KW"/>
</dbReference>
<feature type="chain" id="PRO_5036495557" evidence="18">
    <location>
        <begin position="29"/>
        <end position="943"/>
    </location>
</feature>
<evidence type="ECO:0000256" key="18">
    <source>
        <dbReference type="SAM" id="SignalP"/>
    </source>
</evidence>
<dbReference type="SMART" id="SM00077">
    <property type="entry name" value="ITAM"/>
    <property type="match status" value="2"/>
</dbReference>
<reference evidence="20 21" key="1">
    <citation type="journal article" date="2021" name="Cell">
        <title>Tracing the genetic footprints of vertebrate landing in non-teleost ray-finned fishes.</title>
        <authorList>
            <person name="Bi X."/>
            <person name="Wang K."/>
            <person name="Yang L."/>
            <person name="Pan H."/>
            <person name="Jiang H."/>
            <person name="Wei Q."/>
            <person name="Fang M."/>
            <person name="Yu H."/>
            <person name="Zhu C."/>
            <person name="Cai Y."/>
            <person name="He Y."/>
            <person name="Gan X."/>
            <person name="Zeng H."/>
            <person name="Yu D."/>
            <person name="Zhu Y."/>
            <person name="Jiang H."/>
            <person name="Qiu Q."/>
            <person name="Yang H."/>
            <person name="Zhang Y.E."/>
            <person name="Wang W."/>
            <person name="Zhu M."/>
            <person name="He S."/>
            <person name="Zhang G."/>
        </authorList>
    </citation>
    <scope>NUCLEOTIDE SEQUENCE [LARGE SCALE GENOMIC DNA]</scope>
    <source>
        <strain evidence="20">Bchr_013</strain>
    </source>
</reference>
<dbReference type="Pfam" id="PF00096">
    <property type="entry name" value="zf-C2H2"/>
    <property type="match status" value="5"/>
</dbReference>
<evidence type="ECO:0000256" key="12">
    <source>
        <dbReference type="ARBA" id="ARBA00023125"/>
    </source>
</evidence>
<dbReference type="SUPFAM" id="SSF57667">
    <property type="entry name" value="beta-beta-alpha zinc fingers"/>
    <property type="match status" value="4"/>
</dbReference>
<evidence type="ECO:0000256" key="5">
    <source>
        <dbReference type="ARBA" id="ARBA00022692"/>
    </source>
</evidence>
<dbReference type="GO" id="GO:0000978">
    <property type="term" value="F:RNA polymerase II cis-regulatory region sequence-specific DNA binding"/>
    <property type="evidence" value="ECO:0007669"/>
    <property type="project" value="TreeGrafter"/>
</dbReference>
<proteinExistence type="inferred from homology"/>
<dbReference type="GO" id="GO:0005634">
    <property type="term" value="C:nucleus"/>
    <property type="evidence" value="ECO:0007669"/>
    <property type="project" value="UniProtKB-SubCell"/>
</dbReference>
<dbReference type="FunFam" id="3.30.160.60:FF:002274">
    <property type="entry name" value="Zinc finger protein 432"/>
    <property type="match status" value="1"/>
</dbReference>
<keyword evidence="15" id="KW-0539">Nucleus</keyword>
<evidence type="ECO:0000256" key="9">
    <source>
        <dbReference type="ARBA" id="ARBA00022833"/>
    </source>
</evidence>
<dbReference type="InterPro" id="IPR036236">
    <property type="entry name" value="Znf_C2H2_sf"/>
</dbReference>
<protein>
    <submittedName>
        <fullName evidence="20">Z658B protein</fullName>
    </submittedName>
</protein>
<dbReference type="Proteomes" id="UP000886611">
    <property type="component" value="Unassembled WGS sequence"/>
</dbReference>
<feature type="domain" description="C2H2-type" evidence="19">
    <location>
        <begin position="658"/>
        <end position="685"/>
    </location>
</feature>
<evidence type="ECO:0000256" key="3">
    <source>
        <dbReference type="ARBA" id="ARBA00004479"/>
    </source>
</evidence>
<comment type="caution">
    <text evidence="20">The sequence shown here is derived from an EMBL/GenBank/DDBJ whole genome shotgun (WGS) entry which is preliminary data.</text>
</comment>
<feature type="domain" description="C2H2-type" evidence="19">
    <location>
        <begin position="543"/>
        <end position="570"/>
    </location>
</feature>
<feature type="domain" description="C2H2-type" evidence="19">
    <location>
        <begin position="713"/>
        <end position="740"/>
    </location>
</feature>
<keyword evidence="7" id="KW-0677">Repeat</keyword>
<keyword evidence="10" id="KW-1133">Transmembrane helix</keyword>
<keyword evidence="13" id="KW-0472">Membrane</keyword>
<comment type="function">
    <text evidence="1">May be involved in transcriptional regulation.</text>
</comment>
<dbReference type="InterPro" id="IPR003110">
    <property type="entry name" value="Phos_immunorcpt_sig_ITAM"/>
</dbReference>
<dbReference type="SMART" id="SM00355">
    <property type="entry name" value="ZnF_C2H2"/>
    <property type="match status" value="6"/>
</dbReference>
<evidence type="ECO:0000256" key="14">
    <source>
        <dbReference type="ARBA" id="ARBA00023163"/>
    </source>
</evidence>
<evidence type="ECO:0000256" key="7">
    <source>
        <dbReference type="ARBA" id="ARBA00022737"/>
    </source>
</evidence>
<feature type="domain" description="C2H2-type" evidence="19">
    <location>
        <begin position="571"/>
        <end position="598"/>
    </location>
</feature>
<dbReference type="PROSITE" id="PS00028">
    <property type="entry name" value="ZINC_FINGER_C2H2_1"/>
    <property type="match status" value="6"/>
</dbReference>
<evidence type="ECO:0000256" key="6">
    <source>
        <dbReference type="ARBA" id="ARBA00022723"/>
    </source>
</evidence>
<dbReference type="FunFam" id="3.30.160.60:FF:000646">
    <property type="entry name" value="Myeloid zinc finger 1"/>
    <property type="match status" value="1"/>
</dbReference>
<evidence type="ECO:0000313" key="20">
    <source>
        <dbReference type="EMBL" id="KAG2465453.1"/>
    </source>
</evidence>
<evidence type="ECO:0000256" key="10">
    <source>
        <dbReference type="ARBA" id="ARBA00022989"/>
    </source>
</evidence>
<dbReference type="PANTHER" id="PTHR24376">
    <property type="entry name" value="ZINC FINGER PROTEIN"/>
    <property type="match status" value="1"/>
</dbReference>
<feature type="non-terminal residue" evidence="20">
    <location>
        <position position="943"/>
    </location>
</feature>
<keyword evidence="11" id="KW-0805">Transcription regulation</keyword>